<dbReference type="PANTHER" id="PTHR35535">
    <property type="entry name" value="HEAT SHOCK PROTEIN HSLJ"/>
    <property type="match status" value="1"/>
</dbReference>
<keyword evidence="3" id="KW-0346">Stress response</keyword>
<dbReference type="InterPro" id="IPR038670">
    <property type="entry name" value="HslJ-like_sf"/>
</dbReference>
<keyword evidence="1" id="KW-0732">Signal</keyword>
<dbReference type="Gene3D" id="2.40.128.270">
    <property type="match status" value="1"/>
</dbReference>
<dbReference type="InterPro" id="IPR053147">
    <property type="entry name" value="Hsp_HslJ-like"/>
</dbReference>
<proteinExistence type="predicted"/>
<evidence type="ECO:0000256" key="1">
    <source>
        <dbReference type="SAM" id="SignalP"/>
    </source>
</evidence>
<reference evidence="3 4" key="1">
    <citation type="submission" date="2020-08" db="EMBL/GenBank/DDBJ databases">
        <title>Genomic Encyclopedia of Type Strains, Phase IV (KMG-IV): sequencing the most valuable type-strain genomes for metagenomic binning, comparative biology and taxonomic classification.</title>
        <authorList>
            <person name="Goeker M."/>
        </authorList>
    </citation>
    <scope>NUCLEOTIDE SEQUENCE [LARGE SCALE GENOMIC DNA]</scope>
    <source>
        <strain evidence="3 4">DSM 26723</strain>
    </source>
</reference>
<name>A0A841HR89_9GAMM</name>
<evidence type="ECO:0000313" key="4">
    <source>
        <dbReference type="Proteomes" id="UP000588068"/>
    </source>
</evidence>
<evidence type="ECO:0000259" key="2">
    <source>
        <dbReference type="Pfam" id="PF03724"/>
    </source>
</evidence>
<evidence type="ECO:0000313" key="3">
    <source>
        <dbReference type="EMBL" id="MBB6095154.1"/>
    </source>
</evidence>
<dbReference type="AlphaFoldDB" id="A0A841HR89"/>
<dbReference type="Pfam" id="PF03724">
    <property type="entry name" value="META"/>
    <property type="match status" value="1"/>
</dbReference>
<keyword evidence="4" id="KW-1185">Reference proteome</keyword>
<comment type="caution">
    <text evidence="3">The sequence shown here is derived from an EMBL/GenBank/DDBJ whole genome shotgun (WGS) entry which is preliminary data.</text>
</comment>
<feature type="domain" description="DUF306" evidence="2">
    <location>
        <begin position="29"/>
        <end position="139"/>
    </location>
</feature>
<dbReference type="Proteomes" id="UP000588068">
    <property type="component" value="Unassembled WGS sequence"/>
</dbReference>
<dbReference type="InterPro" id="IPR005184">
    <property type="entry name" value="DUF306_Meta_HslJ"/>
</dbReference>
<gene>
    <name evidence="3" type="ORF">HNQ60_004044</name>
</gene>
<dbReference type="EMBL" id="JACHHZ010000005">
    <property type="protein sequence ID" value="MBB6095154.1"/>
    <property type="molecule type" value="Genomic_DNA"/>
</dbReference>
<accession>A0A841HR89</accession>
<dbReference type="PANTHER" id="PTHR35535:SF1">
    <property type="entry name" value="HEAT SHOCK PROTEIN HSLJ"/>
    <property type="match status" value="1"/>
</dbReference>
<organism evidence="3 4">
    <name type="scientific">Povalibacter uvarum</name>
    <dbReference type="NCBI Taxonomy" id="732238"/>
    <lineage>
        <taxon>Bacteria</taxon>
        <taxon>Pseudomonadati</taxon>
        <taxon>Pseudomonadota</taxon>
        <taxon>Gammaproteobacteria</taxon>
        <taxon>Steroidobacterales</taxon>
        <taxon>Steroidobacteraceae</taxon>
        <taxon>Povalibacter</taxon>
    </lineage>
</organism>
<protein>
    <submittedName>
        <fullName evidence="3">Heat shock protein HslJ</fullName>
    </submittedName>
</protein>
<feature type="chain" id="PRO_5032515449" evidence="1">
    <location>
        <begin position="25"/>
        <end position="142"/>
    </location>
</feature>
<dbReference type="PROSITE" id="PS51257">
    <property type="entry name" value="PROKAR_LIPOPROTEIN"/>
    <property type="match status" value="1"/>
</dbReference>
<feature type="signal peptide" evidence="1">
    <location>
        <begin position="1"/>
        <end position="24"/>
    </location>
</feature>
<dbReference type="RefSeq" id="WP_184334557.1">
    <property type="nucleotide sequence ID" value="NZ_JACHHZ010000005.1"/>
</dbReference>
<sequence>MKTLPASFVTALMFGMIGCASSPAAVTNEPLEGPQWKLTRLGGQPATATSPEKAPYLQFLAAEKRVVGSGGCNRLGGSYTLDGSKLTLGQMASTMMACPHGMDQEQALHAAFKKVTNWRVDGETLQLLDAAGQSVATFEAKK</sequence>